<dbReference type="PANTHER" id="PTHR43404:SF2">
    <property type="entry name" value="LIPOPOLYSACCHARIDE CHOLINEPHOSPHOTRANSFERASE LICD"/>
    <property type="match status" value="1"/>
</dbReference>
<organism evidence="2 3">
    <name type="scientific">Bifidobacterium longum (strain NCC 2705)</name>
    <dbReference type="NCBI Taxonomy" id="206672"/>
    <lineage>
        <taxon>Bacteria</taxon>
        <taxon>Bacillati</taxon>
        <taxon>Actinomycetota</taxon>
        <taxon>Actinomycetes</taxon>
        <taxon>Bifidobacteriales</taxon>
        <taxon>Bifidobacteriaceae</taxon>
        <taxon>Bifidobacterium</taxon>
    </lineage>
</organism>
<dbReference type="InterPro" id="IPR052942">
    <property type="entry name" value="LPS_cholinephosphotransferase"/>
</dbReference>
<dbReference type="HOGENOM" id="CLU_056359_0_0_11"/>
<dbReference type="PhylomeDB" id="Q8G7N9"/>
<dbReference type="InterPro" id="IPR007074">
    <property type="entry name" value="LicD/FKTN/FKRP_NTP_transf"/>
</dbReference>
<dbReference type="Proteomes" id="UP000000439">
    <property type="component" value="Chromosome"/>
</dbReference>
<reference evidence="2 3" key="1">
    <citation type="journal article" date="2002" name="Proc. Natl. Acad. Sci. U.S.A.">
        <title>The genome sequence of Bifidobacterium longum reflects its adaptation to the human gastrointestinal tract.</title>
        <authorList>
            <person name="Schell M.A."/>
            <person name="Karmirantzou M."/>
            <person name="Snel B."/>
            <person name="Vilanova D."/>
            <person name="Berger B."/>
            <person name="Pessi G."/>
            <person name="Zwahlen M.C."/>
            <person name="Desiere F."/>
            <person name="Bork P."/>
            <person name="Delley M."/>
            <person name="Pridmore R.D."/>
            <person name="Arigoni F."/>
        </authorList>
    </citation>
    <scope>NUCLEOTIDE SEQUENCE [LARGE SCALE GENOMIC DNA]</scope>
    <source>
        <strain evidence="3">NCC 2705</strain>
    </source>
</reference>
<accession>Q8G7N9</accession>
<name>Q8G7N9_BIFLO</name>
<evidence type="ECO:0000313" key="2">
    <source>
        <dbReference type="EMBL" id="AAN24062.1"/>
    </source>
</evidence>
<proteinExistence type="predicted"/>
<dbReference type="EnsemblBacteria" id="AAN24062">
    <property type="protein sequence ID" value="AAN24062"/>
    <property type="gene ID" value="BL0209"/>
</dbReference>
<dbReference type="PATRIC" id="fig|206672.9.peg.1510"/>
<dbReference type="PANTHER" id="PTHR43404">
    <property type="entry name" value="LIPOPOLYSACCHARIDE CHOLINEPHOSPHOTRANSFERASE LICD"/>
    <property type="match status" value="1"/>
</dbReference>
<sequence length="357" mass="41308">MLREHVDVLYGQLYARIEQADYGINDNLNYKVDTILTPHLNDLGTALDAHDAHMKIFAWENYRHKGESLSAAKQRFFMSLPPATGSTRLLQEGCAQLMTEFDQLCRDNNLPYWLDFGSLLGAVRHHGFIPWDDDTDLGMMREDIDRLQGIVQHDSRYRLSLVYDAIAFCRQIRFMSSDTSNPCFVDIFIYDYTDSTAIEVYDRRQHIRTELLDALRQSQFRAWHDLVYLSETSDGAAEIQQVFSRYQREMEESGIVVSKENASGIMYGIDNVDNSSVRLYKLDDMFPTTCLTFEDHEYQAPHTPMTVLTRNYGDIYSLPRDINSHFIHVDPALLQQDNVQESIQDSLSEIPISKNEE</sequence>
<gene>
    <name evidence="2" type="ordered locus">BL0209</name>
</gene>
<keyword evidence="3" id="KW-1185">Reference proteome</keyword>
<dbReference type="EMBL" id="AE014295">
    <property type="protein sequence ID" value="AAN24062.1"/>
    <property type="molecule type" value="Genomic_DNA"/>
</dbReference>
<dbReference type="Pfam" id="PF04991">
    <property type="entry name" value="LicD"/>
    <property type="match status" value="1"/>
</dbReference>
<evidence type="ECO:0000259" key="1">
    <source>
        <dbReference type="Pfam" id="PF04991"/>
    </source>
</evidence>
<dbReference type="STRING" id="206672.BL0209"/>
<dbReference type="GO" id="GO:0009100">
    <property type="term" value="P:glycoprotein metabolic process"/>
    <property type="evidence" value="ECO:0007669"/>
    <property type="project" value="UniProtKB-ARBA"/>
</dbReference>
<dbReference type="AlphaFoldDB" id="Q8G7N9"/>
<feature type="domain" description="LicD/FKTN/FKRP nucleotidyltransferase" evidence="1">
    <location>
        <begin position="105"/>
        <end position="313"/>
    </location>
</feature>
<evidence type="ECO:0000313" key="3">
    <source>
        <dbReference type="Proteomes" id="UP000000439"/>
    </source>
</evidence>
<dbReference type="OrthoDB" id="3780655at2"/>
<dbReference type="KEGG" id="blo:BL0209"/>
<protein>
    <recommendedName>
        <fullName evidence="1">LicD/FKTN/FKRP nucleotidyltransferase domain-containing protein</fullName>
    </recommendedName>
</protein>